<gene>
    <name evidence="7" type="ORF">FHU31_005891</name>
</gene>
<evidence type="ECO:0000256" key="1">
    <source>
        <dbReference type="ARBA" id="ARBA00022670"/>
    </source>
</evidence>
<dbReference type="Proteomes" id="UP000547444">
    <property type="component" value="Unassembled WGS sequence"/>
</dbReference>
<evidence type="ECO:0000256" key="4">
    <source>
        <dbReference type="ARBA" id="ARBA00022833"/>
    </source>
</evidence>
<keyword evidence="3" id="KW-0378">Hydrolase</keyword>
<evidence type="ECO:0000259" key="6">
    <source>
        <dbReference type="Pfam" id="PF00413"/>
    </source>
</evidence>
<feature type="compositionally biased region" description="Low complexity" evidence="5">
    <location>
        <begin position="104"/>
        <end position="125"/>
    </location>
</feature>
<evidence type="ECO:0000256" key="2">
    <source>
        <dbReference type="ARBA" id="ARBA00022723"/>
    </source>
</evidence>
<evidence type="ECO:0000256" key="3">
    <source>
        <dbReference type="ARBA" id="ARBA00022801"/>
    </source>
</evidence>
<keyword evidence="2" id="KW-0479">Metal-binding</keyword>
<keyword evidence="4" id="KW-0862">Zinc</keyword>
<keyword evidence="8" id="KW-1185">Reference proteome</keyword>
<evidence type="ECO:0000256" key="5">
    <source>
        <dbReference type="SAM" id="MobiDB-lite"/>
    </source>
</evidence>
<evidence type="ECO:0000313" key="7">
    <source>
        <dbReference type="EMBL" id="NIH98867.1"/>
    </source>
</evidence>
<evidence type="ECO:0000313" key="8">
    <source>
        <dbReference type="Proteomes" id="UP000547444"/>
    </source>
</evidence>
<dbReference type="RefSeq" id="WP_167164534.1">
    <property type="nucleotide sequence ID" value="NZ_JAANOW010000005.1"/>
</dbReference>
<organism evidence="7 8">
    <name type="scientific">Mycolicibacterium fluoranthenivorans</name>
    <dbReference type="NCBI Taxonomy" id="258505"/>
    <lineage>
        <taxon>Bacteria</taxon>
        <taxon>Bacillati</taxon>
        <taxon>Actinomycetota</taxon>
        <taxon>Actinomycetes</taxon>
        <taxon>Mycobacteriales</taxon>
        <taxon>Mycobacteriaceae</taxon>
        <taxon>Mycolicibacterium</taxon>
    </lineage>
</organism>
<feature type="compositionally biased region" description="Low complexity" evidence="5">
    <location>
        <begin position="137"/>
        <end position="158"/>
    </location>
</feature>
<dbReference type="Pfam" id="PF00413">
    <property type="entry name" value="Peptidase_M10"/>
    <property type="match status" value="1"/>
</dbReference>
<dbReference type="InterPro" id="IPR001818">
    <property type="entry name" value="Pept_M10_metallopeptidase"/>
</dbReference>
<protein>
    <recommendedName>
        <fullName evidence="6">Peptidase M10 metallopeptidase domain-containing protein</fullName>
    </recommendedName>
</protein>
<feature type="compositionally biased region" description="Gly residues" evidence="5">
    <location>
        <begin position="54"/>
        <end position="66"/>
    </location>
</feature>
<dbReference type="GO" id="GO:0008270">
    <property type="term" value="F:zinc ion binding"/>
    <property type="evidence" value="ECO:0007669"/>
    <property type="project" value="InterPro"/>
</dbReference>
<dbReference type="GO" id="GO:0031012">
    <property type="term" value="C:extracellular matrix"/>
    <property type="evidence" value="ECO:0007669"/>
    <property type="project" value="InterPro"/>
</dbReference>
<feature type="compositionally biased region" description="Polar residues" evidence="5">
    <location>
        <begin position="159"/>
        <end position="169"/>
    </location>
</feature>
<dbReference type="AlphaFoldDB" id="A0A7X5U5T9"/>
<feature type="domain" description="Peptidase M10 metallopeptidase" evidence="6">
    <location>
        <begin position="262"/>
        <end position="295"/>
    </location>
</feature>
<dbReference type="GO" id="GO:0006508">
    <property type="term" value="P:proteolysis"/>
    <property type="evidence" value="ECO:0007669"/>
    <property type="project" value="UniProtKB-KW"/>
</dbReference>
<keyword evidence="1" id="KW-0645">Protease</keyword>
<dbReference type="SUPFAM" id="SSF55486">
    <property type="entry name" value="Metalloproteases ('zincins'), catalytic domain"/>
    <property type="match status" value="1"/>
</dbReference>
<dbReference type="GO" id="GO:0004222">
    <property type="term" value="F:metalloendopeptidase activity"/>
    <property type="evidence" value="ECO:0007669"/>
    <property type="project" value="InterPro"/>
</dbReference>
<proteinExistence type="predicted"/>
<dbReference type="Gene3D" id="3.40.390.10">
    <property type="entry name" value="Collagenase (Catalytic Domain)"/>
    <property type="match status" value="1"/>
</dbReference>
<name>A0A7X5U5T9_9MYCO</name>
<dbReference type="InterPro" id="IPR024079">
    <property type="entry name" value="MetalloPept_cat_dom_sf"/>
</dbReference>
<comment type="caution">
    <text evidence="7">The sequence shown here is derived from an EMBL/GenBank/DDBJ whole genome shotgun (WGS) entry which is preliminary data.</text>
</comment>
<accession>A0A7X5U5T9</accession>
<sequence length="466" mass="48968">MKPPFKSLSPRYRRLLVVPALLAVFLAAVITTTNDFEGSTVSVLPGATADPTGPTGGPGGDGGFNGGQFQPPGMPSPPGGYNGGSYPQPGQSDYGVDINSPSVQARQYSQASQYPQQSYPRRQQPVHGTQPPDYDRPLQSAPSQAQVQQSQRDVPQPSATAEPQESSQPEQDRQSDCTLNTSAVTNGQVVYAASPEAAAAAGQAAQEWVNAGSVPITEASATGASPTVVIEFSRDPTVGIAEYTSGSDTTPARIRVNPDNLSVQELASVLAHELGHALGLAHSDDPAALMNPGGQPQGGPQAADIAALQQACTSGPKTPNVPEQQTWGACGRTSPEDKTVRTFARAPINTPGHAMVEGTSTLYCGNLKNGYRHIADGHESDWQRIDGRYNWRDNADHSIEVALQHPMTVCYAETNGTFVIGYLLFEKNLRNGGQLTGKTLWANVIIDGGGGKIITAYPSSVPRGCA</sequence>
<dbReference type="EMBL" id="JAANOW010000005">
    <property type="protein sequence ID" value="NIH98867.1"/>
    <property type="molecule type" value="Genomic_DNA"/>
</dbReference>
<feature type="region of interest" description="Disordered" evidence="5">
    <location>
        <begin position="45"/>
        <end position="176"/>
    </location>
</feature>
<reference evidence="7 8" key="1">
    <citation type="submission" date="2020-03" db="EMBL/GenBank/DDBJ databases">
        <title>Sequencing the genomes of 1000 actinobacteria strains.</title>
        <authorList>
            <person name="Klenk H.-P."/>
        </authorList>
    </citation>
    <scope>NUCLEOTIDE SEQUENCE [LARGE SCALE GENOMIC DNA]</scope>
    <source>
        <strain evidence="7 8">DSM 44556</strain>
    </source>
</reference>